<protein>
    <submittedName>
        <fullName evidence="1">Uncharacterized protein</fullName>
    </submittedName>
</protein>
<dbReference type="PATRIC" id="fig|1346330.5.peg.3197"/>
<accession>U2J7M0</accession>
<sequence>MNVFRNVLLLALFFIESDFLYAQKSDLRVYTLTLMGQNSQLGGNMVDLDKGRVYPIEEAGYNPKRIDFGFMYGRNTGGNLMVPISQGFLTFGDKFKEALLSWGNNRNNGTFINLGNTVEAQEIYQKIVSRVQIDALYSEWFDKIMTNPGYDPGKHGPGQRTRPIAVGDVVLFRSENKDTQHILRIVKFVQSQNGTLEIEVKSPLKNNKKGKL</sequence>
<evidence type="ECO:0000313" key="1">
    <source>
        <dbReference type="EMBL" id="ERJ58643.1"/>
    </source>
</evidence>
<comment type="caution">
    <text evidence="1">The sequence shown here is derived from an EMBL/GenBank/DDBJ whole genome shotgun (WGS) entry which is preliminary data.</text>
</comment>
<gene>
    <name evidence="1" type="ORF">M472_07680</name>
</gene>
<keyword evidence="2" id="KW-1185">Reference proteome</keyword>
<reference evidence="1 2" key="1">
    <citation type="journal article" date="2013" name="Genome Announc.">
        <title>The Draft Genome Sequence of Sphingomonas paucimobilis Strain HER1398 (Proteobacteria), Host to the Giant PAU Phage, Indicates That It Is a Member of the Genus Sphingobacterium (Bacteroidetes).</title>
        <authorList>
            <person name="White R.A.III."/>
            <person name="Suttle C.A."/>
        </authorList>
    </citation>
    <scope>NUCLEOTIDE SEQUENCE [LARGE SCALE GENOMIC DNA]</scope>
    <source>
        <strain evidence="1 2">HER1398</strain>
    </source>
</reference>
<dbReference type="AlphaFoldDB" id="U2J7M0"/>
<dbReference type="EMBL" id="ATDL01000016">
    <property type="protein sequence ID" value="ERJ58643.1"/>
    <property type="molecule type" value="Genomic_DNA"/>
</dbReference>
<evidence type="ECO:0000313" key="2">
    <source>
        <dbReference type="Proteomes" id="UP000016584"/>
    </source>
</evidence>
<proteinExistence type="predicted"/>
<dbReference type="OrthoDB" id="1502633at2"/>
<dbReference type="STRING" id="1346330.M472_07680"/>
<organism evidence="1 2">
    <name type="scientific">Sphingobacterium paucimobilis HER1398</name>
    <dbReference type="NCBI Taxonomy" id="1346330"/>
    <lineage>
        <taxon>Bacteria</taxon>
        <taxon>Pseudomonadati</taxon>
        <taxon>Bacteroidota</taxon>
        <taxon>Sphingobacteriia</taxon>
        <taxon>Sphingobacteriales</taxon>
        <taxon>Sphingobacteriaceae</taxon>
        <taxon>Sphingobacterium</taxon>
    </lineage>
</organism>
<dbReference type="Proteomes" id="UP000016584">
    <property type="component" value="Unassembled WGS sequence"/>
</dbReference>
<name>U2J7M0_9SPHI</name>
<dbReference type="RefSeq" id="WP_021071342.1">
    <property type="nucleotide sequence ID" value="NZ_ATDL01000016.1"/>
</dbReference>